<evidence type="ECO:0000313" key="3">
    <source>
        <dbReference type="Proteomes" id="UP000830375"/>
    </source>
</evidence>
<evidence type="ECO:0000259" key="1">
    <source>
        <dbReference type="Pfam" id="PF22938"/>
    </source>
</evidence>
<dbReference type="Pfam" id="PF22938">
    <property type="entry name" value="Integrase_p58_C"/>
    <property type="match status" value="1"/>
</dbReference>
<keyword evidence="3" id="KW-1185">Reference proteome</keyword>
<evidence type="ECO:0000313" key="2">
    <source>
        <dbReference type="EMBL" id="KAI2647026.1"/>
    </source>
</evidence>
<dbReference type="Proteomes" id="UP000830375">
    <property type="component" value="Unassembled WGS sequence"/>
</dbReference>
<dbReference type="InterPro" id="IPR050951">
    <property type="entry name" value="Retrovirus_Pol_polyprotein"/>
</dbReference>
<feature type="domain" description="Integrase p58-like C-terminal" evidence="1">
    <location>
        <begin position="111"/>
        <end position="141"/>
    </location>
</feature>
<dbReference type="PANTHER" id="PTHR37984:SF15">
    <property type="entry name" value="INTEGRASE CATALYTIC DOMAIN-CONTAINING PROTEIN"/>
    <property type="match status" value="1"/>
</dbReference>
<organism evidence="2 3">
    <name type="scientific">Labeo rohita</name>
    <name type="common">Indian major carp</name>
    <name type="synonym">Cyprinus rohita</name>
    <dbReference type="NCBI Taxonomy" id="84645"/>
    <lineage>
        <taxon>Eukaryota</taxon>
        <taxon>Metazoa</taxon>
        <taxon>Chordata</taxon>
        <taxon>Craniata</taxon>
        <taxon>Vertebrata</taxon>
        <taxon>Euteleostomi</taxon>
        <taxon>Actinopterygii</taxon>
        <taxon>Neopterygii</taxon>
        <taxon>Teleostei</taxon>
        <taxon>Ostariophysi</taxon>
        <taxon>Cypriniformes</taxon>
        <taxon>Cyprinidae</taxon>
        <taxon>Labeoninae</taxon>
        <taxon>Labeonini</taxon>
        <taxon>Labeo</taxon>
    </lineage>
</organism>
<reference evidence="2 3" key="1">
    <citation type="submission" date="2022-01" db="EMBL/GenBank/DDBJ databases">
        <title>A high-quality chromosome-level genome assembly of rohu carp, Labeo rohita.</title>
        <authorList>
            <person name="Arick M.A. II"/>
            <person name="Hsu C.-Y."/>
            <person name="Magbanua Z."/>
            <person name="Pechanova O."/>
            <person name="Grover C."/>
            <person name="Miller E."/>
            <person name="Thrash A."/>
            <person name="Ezzel L."/>
            <person name="Alam S."/>
            <person name="Benzie J."/>
            <person name="Hamilton M."/>
            <person name="Karsi A."/>
            <person name="Lawrence M.L."/>
            <person name="Peterson D.G."/>
        </authorList>
    </citation>
    <scope>NUCLEOTIDE SEQUENCE [LARGE SCALE GENOMIC DNA]</scope>
    <source>
        <strain evidence="3">BAU-BD-2019</strain>
        <tissue evidence="2">Blood</tissue>
    </source>
</reference>
<name>A0ABQ8L9Z5_LABRO</name>
<comment type="caution">
    <text evidence="2">The sequence shown here is derived from an EMBL/GenBank/DDBJ whole genome shotgun (WGS) entry which is preliminary data.</text>
</comment>
<gene>
    <name evidence="2" type="ORF">H4Q32_026580</name>
</gene>
<protein>
    <submittedName>
        <fullName evidence="2">Retrovirus-related Pol polyprotein</fullName>
    </submittedName>
</protein>
<accession>A0ABQ8L9Z5</accession>
<dbReference type="InterPro" id="IPR054465">
    <property type="entry name" value="Integrase_p58-like_C"/>
</dbReference>
<proteinExistence type="predicted"/>
<sequence length="142" mass="15762">MFAMRESVQGSLGFSPAKLVFGHTVRSLLKLLSEQLLSQSPSSVSILDYVSSFREHLHKACEIAHAHLVNCQTRIKAQYDRQSVVRTFQPGDSVLVLLAVPGSGLQAGFTGPYTIERKLSDTNYLVCTPDRKQKSRVCHVNM</sequence>
<dbReference type="PANTHER" id="PTHR37984">
    <property type="entry name" value="PROTEIN CBG26694"/>
    <property type="match status" value="1"/>
</dbReference>
<dbReference type="EMBL" id="JACTAM010000651">
    <property type="protein sequence ID" value="KAI2647026.1"/>
    <property type="molecule type" value="Genomic_DNA"/>
</dbReference>